<dbReference type="SUPFAM" id="SSF89837">
    <property type="entry name" value="Doublecortin (DC)"/>
    <property type="match status" value="2"/>
</dbReference>
<dbReference type="Proteomes" id="UP000472270">
    <property type="component" value="Unassembled WGS sequence"/>
</dbReference>
<dbReference type="GO" id="GO:0005815">
    <property type="term" value="C:microtubule organizing center"/>
    <property type="evidence" value="ECO:0007669"/>
    <property type="project" value="TreeGrafter"/>
</dbReference>
<sequence>MSGRGSYAHPPPTKAVIVFRNGDAFYPGRKFVINQRQSSTFDSFLNTVTRGITAHFGAVRNIYTPNKGHRVANLEQLVHGEIYVAAGAERLKKMDDAQRGPVHLSPLQIQPVVHSRIIVPARWKRISNESCIINVFTNGDILVPPARVLIPKHTLASWENVLATVTERVHLRTGAVHRLCMLNGRPVRGSYELQNNHYYVAVGTERFQSLPYHLAPSKGVIHNITDVATTIIKIIRHDNCNDSN</sequence>
<evidence type="ECO:0000256" key="1">
    <source>
        <dbReference type="ARBA" id="ARBA00022737"/>
    </source>
</evidence>
<dbReference type="Ensembl" id="ENSSRHT00000072281.1">
    <property type="protein sequence ID" value="ENSSRHP00000070362.1"/>
    <property type="gene ID" value="ENSSRHG00000035003.1"/>
</dbReference>
<reference evidence="3" key="1">
    <citation type="submission" date="2025-08" db="UniProtKB">
        <authorList>
            <consortium name="Ensembl"/>
        </authorList>
    </citation>
    <scope>IDENTIFICATION</scope>
</reference>
<keyword evidence="4" id="KW-1185">Reference proteome</keyword>
<dbReference type="FunFam" id="3.10.20.230:FF:000004">
    <property type="entry name" value="Doublecortin domain containing 2"/>
    <property type="match status" value="1"/>
</dbReference>
<evidence type="ECO:0000259" key="2">
    <source>
        <dbReference type="PROSITE" id="PS50309"/>
    </source>
</evidence>
<organism evidence="3 4">
    <name type="scientific">Sinocyclocheilus rhinocerous</name>
    <dbReference type="NCBI Taxonomy" id="307959"/>
    <lineage>
        <taxon>Eukaryota</taxon>
        <taxon>Metazoa</taxon>
        <taxon>Chordata</taxon>
        <taxon>Craniata</taxon>
        <taxon>Vertebrata</taxon>
        <taxon>Euteleostomi</taxon>
        <taxon>Actinopterygii</taxon>
        <taxon>Neopterygii</taxon>
        <taxon>Teleostei</taxon>
        <taxon>Ostariophysi</taxon>
        <taxon>Cypriniformes</taxon>
        <taxon>Cyprinidae</taxon>
        <taxon>Cyprininae</taxon>
        <taxon>Sinocyclocheilus</taxon>
    </lineage>
</organism>
<dbReference type="Pfam" id="PF03607">
    <property type="entry name" value="DCX"/>
    <property type="match status" value="2"/>
</dbReference>
<reference evidence="3" key="2">
    <citation type="submission" date="2025-09" db="UniProtKB">
        <authorList>
            <consortium name="Ensembl"/>
        </authorList>
    </citation>
    <scope>IDENTIFICATION</scope>
</reference>
<dbReference type="Gene3D" id="3.10.20.230">
    <property type="entry name" value="Doublecortin domain"/>
    <property type="match status" value="2"/>
</dbReference>
<dbReference type="SMART" id="SM00537">
    <property type="entry name" value="DCX"/>
    <property type="match status" value="2"/>
</dbReference>
<dbReference type="GO" id="GO:0035556">
    <property type="term" value="P:intracellular signal transduction"/>
    <property type="evidence" value="ECO:0007669"/>
    <property type="project" value="InterPro"/>
</dbReference>
<dbReference type="PROSITE" id="PS50309">
    <property type="entry name" value="DC"/>
    <property type="match status" value="2"/>
</dbReference>
<dbReference type="PANTHER" id="PTHR23004:SF9">
    <property type="entry name" value="DOUBLECORTIN DOMAIN-CONTAINING PROTEIN 2C"/>
    <property type="match status" value="1"/>
</dbReference>
<dbReference type="AlphaFoldDB" id="A0A673KX29"/>
<evidence type="ECO:0000313" key="4">
    <source>
        <dbReference type="Proteomes" id="UP000472270"/>
    </source>
</evidence>
<protein>
    <submittedName>
        <fullName evidence="3">Si:dkey-25g12.4</fullName>
    </submittedName>
</protein>
<dbReference type="InterPro" id="IPR003533">
    <property type="entry name" value="Doublecortin_dom"/>
</dbReference>
<evidence type="ECO:0000313" key="3">
    <source>
        <dbReference type="Ensembl" id="ENSSRHP00000070362.1"/>
    </source>
</evidence>
<proteinExistence type="predicted"/>
<name>A0A673KX29_9TELE</name>
<dbReference type="InterPro" id="IPR036572">
    <property type="entry name" value="Doublecortin_dom_sf"/>
</dbReference>
<dbReference type="GO" id="GO:0005874">
    <property type="term" value="C:microtubule"/>
    <property type="evidence" value="ECO:0007669"/>
    <property type="project" value="TreeGrafter"/>
</dbReference>
<dbReference type="CDD" id="cd17071">
    <property type="entry name" value="DCX1_DCDC2_like"/>
    <property type="match status" value="1"/>
</dbReference>
<feature type="domain" description="Doublecortin" evidence="2">
    <location>
        <begin position="14"/>
        <end position="97"/>
    </location>
</feature>
<dbReference type="FunFam" id="3.10.20.230:FF:000008">
    <property type="entry name" value="retinitis pigmentosa 1-like 1 protein"/>
    <property type="match status" value="1"/>
</dbReference>
<keyword evidence="1" id="KW-0677">Repeat</keyword>
<accession>A0A673KX29</accession>
<feature type="domain" description="Doublecortin" evidence="2">
    <location>
        <begin position="131"/>
        <end position="213"/>
    </location>
</feature>
<dbReference type="PANTHER" id="PTHR23004">
    <property type="entry name" value="DOUBLECORTIN DOMAIN CONTAINING 2"/>
    <property type="match status" value="1"/>
</dbReference>